<reference evidence="10 11" key="1">
    <citation type="submission" date="2023-10" db="EMBL/GenBank/DDBJ databases">
        <title>Rubellicoccus peritrichatus gen. nov., sp. nov., isolated from an algae of coral reef tank.</title>
        <authorList>
            <person name="Luo J."/>
        </authorList>
    </citation>
    <scope>NUCLEOTIDE SEQUENCE [LARGE SCALE GENOMIC DNA]</scope>
    <source>
        <strain evidence="10 11">CR14</strain>
    </source>
</reference>
<dbReference type="SUPFAM" id="SSF47384">
    <property type="entry name" value="Homodimeric domain of signal transducing histidine kinase"/>
    <property type="match status" value="1"/>
</dbReference>
<feature type="transmembrane region" description="Helical" evidence="8">
    <location>
        <begin position="162"/>
        <end position="179"/>
    </location>
</feature>
<dbReference type="Pfam" id="PF07695">
    <property type="entry name" value="7TMR-DISM_7TM"/>
    <property type="match status" value="1"/>
</dbReference>
<keyword evidence="5 10" id="KW-0418">Kinase</keyword>
<dbReference type="SUPFAM" id="SSF55874">
    <property type="entry name" value="ATPase domain of HSP90 chaperone/DNA topoisomerase II/histidine kinase"/>
    <property type="match status" value="1"/>
</dbReference>
<proteinExistence type="predicted"/>
<evidence type="ECO:0000256" key="3">
    <source>
        <dbReference type="ARBA" id="ARBA00022553"/>
    </source>
</evidence>
<dbReference type="PRINTS" id="PR00344">
    <property type="entry name" value="BCTRLSENSOR"/>
</dbReference>
<keyword evidence="8" id="KW-0472">Membrane</keyword>
<evidence type="ECO:0000256" key="1">
    <source>
        <dbReference type="ARBA" id="ARBA00000085"/>
    </source>
</evidence>
<feature type="domain" description="Histidine kinase" evidence="9">
    <location>
        <begin position="358"/>
        <end position="576"/>
    </location>
</feature>
<keyword evidence="8" id="KW-0812">Transmembrane</keyword>
<dbReference type="CDD" id="cd00082">
    <property type="entry name" value="HisKA"/>
    <property type="match status" value="1"/>
</dbReference>
<dbReference type="EMBL" id="CP136920">
    <property type="protein sequence ID" value="WOO39395.1"/>
    <property type="molecule type" value="Genomic_DNA"/>
</dbReference>
<evidence type="ECO:0000256" key="6">
    <source>
        <dbReference type="ARBA" id="ARBA00023012"/>
    </source>
</evidence>
<evidence type="ECO:0000259" key="9">
    <source>
        <dbReference type="PROSITE" id="PS50109"/>
    </source>
</evidence>
<dbReference type="InterPro" id="IPR011623">
    <property type="entry name" value="7TMR_DISM_rcpt_extracell_dom1"/>
</dbReference>
<dbReference type="RefSeq" id="WP_317831274.1">
    <property type="nucleotide sequence ID" value="NZ_CP136920.1"/>
</dbReference>
<protein>
    <recommendedName>
        <fullName evidence="2">histidine kinase</fullName>
        <ecNumber evidence="2">2.7.13.3</ecNumber>
    </recommendedName>
</protein>
<feature type="transmembrane region" description="Helical" evidence="8">
    <location>
        <begin position="99"/>
        <end position="118"/>
    </location>
</feature>
<dbReference type="Proteomes" id="UP001304300">
    <property type="component" value="Chromosome"/>
</dbReference>
<organism evidence="10 11">
    <name type="scientific">Rubellicoccus peritrichatus</name>
    <dbReference type="NCBI Taxonomy" id="3080537"/>
    <lineage>
        <taxon>Bacteria</taxon>
        <taxon>Pseudomonadati</taxon>
        <taxon>Verrucomicrobiota</taxon>
        <taxon>Opitutia</taxon>
        <taxon>Puniceicoccales</taxon>
        <taxon>Cerasicoccaceae</taxon>
        <taxon>Rubellicoccus</taxon>
    </lineage>
</organism>
<dbReference type="InterPro" id="IPR003661">
    <property type="entry name" value="HisK_dim/P_dom"/>
</dbReference>
<dbReference type="Pfam" id="PF00512">
    <property type="entry name" value="HisKA"/>
    <property type="match status" value="1"/>
</dbReference>
<keyword evidence="7" id="KW-0175">Coiled coil</keyword>
<accession>A0AAQ3L590</accession>
<feature type="transmembrane region" description="Helical" evidence="8">
    <location>
        <begin position="191"/>
        <end position="209"/>
    </location>
</feature>
<evidence type="ECO:0000256" key="5">
    <source>
        <dbReference type="ARBA" id="ARBA00022777"/>
    </source>
</evidence>
<dbReference type="Gene3D" id="1.10.287.130">
    <property type="match status" value="1"/>
</dbReference>
<dbReference type="AlphaFoldDB" id="A0AAQ3L590"/>
<evidence type="ECO:0000313" key="10">
    <source>
        <dbReference type="EMBL" id="WOO39395.1"/>
    </source>
</evidence>
<dbReference type="Gene3D" id="3.30.565.10">
    <property type="entry name" value="Histidine kinase-like ATPase, C-terminal domain"/>
    <property type="match status" value="1"/>
</dbReference>
<feature type="transmembrane region" description="Helical" evidence="8">
    <location>
        <begin position="221"/>
        <end position="238"/>
    </location>
</feature>
<evidence type="ECO:0000256" key="8">
    <source>
        <dbReference type="SAM" id="Phobius"/>
    </source>
</evidence>
<evidence type="ECO:0000256" key="7">
    <source>
        <dbReference type="SAM" id="Coils"/>
    </source>
</evidence>
<sequence length="579" mass="65536">MNPAYFTHSLWQVKRDMRHVSDHLQVQPIPFSIVASSLREKDAEMSKGGIWEKQGIKRGLELLAAALLFTLFAAGLRILLTEYGPTTPEGTARLHQSILAAYLTLLGFLLIINFAVAASLKRSTYLYYAAFLLFHGFTTAYYEGWLHFDQKEDAGLDELFLLSVPLSIIALLLFTKNFLALKKHDLLTNRLTNILTIIWIMLLGQAFLVNLPEALEIVSDVQRILAPITGFFLIAAGWRAWMRKQEEARFFVLAFWIHLIALIIFLTFGQSDEPGNRFAYYQLLLGSTFEISLLSIALIDLLRRTLLERNRAQEEAIENLQRAQEVEAQYTQRLERDVETRTRELASVSAHKDQLLSILAHDLRSPLNSINQVCEYSIRREKSTDVDSYRDTLETILDCGKELYALLENLLCWAQWQQEEITLEPTWVAPVDLLNETATLFRFQAERHQLKLFIECPKDGAIYTDPQMVKVILRNLVSNALAYTEPGGTIIIRFQQEDVNACFSVTDTGAGMPPEVVQRLIETDLPISRGSKSESGGLGLGLVICRTLSRKLEGQLIIESELGKGTTVALKVPVKTDQD</sequence>
<keyword evidence="11" id="KW-1185">Reference proteome</keyword>
<dbReference type="InterPro" id="IPR003594">
    <property type="entry name" value="HATPase_dom"/>
</dbReference>
<name>A0AAQ3L590_9BACT</name>
<feature type="transmembrane region" description="Helical" evidence="8">
    <location>
        <begin position="60"/>
        <end position="79"/>
    </location>
</feature>
<comment type="catalytic activity">
    <reaction evidence="1">
        <text>ATP + protein L-histidine = ADP + protein N-phospho-L-histidine.</text>
        <dbReference type="EC" id="2.7.13.3"/>
    </reaction>
</comment>
<evidence type="ECO:0000256" key="2">
    <source>
        <dbReference type="ARBA" id="ARBA00012438"/>
    </source>
</evidence>
<dbReference type="CDD" id="cd00075">
    <property type="entry name" value="HATPase"/>
    <property type="match status" value="1"/>
</dbReference>
<feature type="transmembrane region" description="Helical" evidence="8">
    <location>
        <begin position="250"/>
        <end position="268"/>
    </location>
</feature>
<gene>
    <name evidence="10" type="ORF">RZN69_12290</name>
</gene>
<dbReference type="InterPro" id="IPR004358">
    <property type="entry name" value="Sig_transdc_His_kin-like_C"/>
</dbReference>
<dbReference type="PROSITE" id="PS50109">
    <property type="entry name" value="HIS_KIN"/>
    <property type="match status" value="1"/>
</dbReference>
<keyword evidence="4" id="KW-0808">Transferase</keyword>
<dbReference type="SMART" id="SM00388">
    <property type="entry name" value="HisKA"/>
    <property type="match status" value="1"/>
</dbReference>
<dbReference type="InterPro" id="IPR050736">
    <property type="entry name" value="Sensor_HK_Regulatory"/>
</dbReference>
<feature type="coiled-coil region" evidence="7">
    <location>
        <begin position="303"/>
        <end position="333"/>
    </location>
</feature>
<evidence type="ECO:0000256" key="4">
    <source>
        <dbReference type="ARBA" id="ARBA00022679"/>
    </source>
</evidence>
<dbReference type="InterPro" id="IPR005467">
    <property type="entry name" value="His_kinase_dom"/>
</dbReference>
<dbReference type="InterPro" id="IPR036890">
    <property type="entry name" value="HATPase_C_sf"/>
</dbReference>
<dbReference type="SMART" id="SM00387">
    <property type="entry name" value="HATPase_c"/>
    <property type="match status" value="1"/>
</dbReference>
<evidence type="ECO:0000313" key="11">
    <source>
        <dbReference type="Proteomes" id="UP001304300"/>
    </source>
</evidence>
<dbReference type="KEGG" id="puo:RZN69_12290"/>
<feature type="transmembrane region" description="Helical" evidence="8">
    <location>
        <begin position="280"/>
        <end position="302"/>
    </location>
</feature>
<dbReference type="Pfam" id="PF02518">
    <property type="entry name" value="HATPase_c"/>
    <property type="match status" value="1"/>
</dbReference>
<dbReference type="PANTHER" id="PTHR43711">
    <property type="entry name" value="TWO-COMPONENT HISTIDINE KINASE"/>
    <property type="match status" value="1"/>
</dbReference>
<keyword evidence="6" id="KW-0902">Two-component regulatory system</keyword>
<dbReference type="GO" id="GO:0000155">
    <property type="term" value="F:phosphorelay sensor kinase activity"/>
    <property type="evidence" value="ECO:0007669"/>
    <property type="project" value="InterPro"/>
</dbReference>
<dbReference type="InterPro" id="IPR036097">
    <property type="entry name" value="HisK_dim/P_sf"/>
</dbReference>
<keyword evidence="3" id="KW-0597">Phosphoprotein</keyword>
<feature type="transmembrane region" description="Helical" evidence="8">
    <location>
        <begin position="125"/>
        <end position="142"/>
    </location>
</feature>
<dbReference type="EC" id="2.7.13.3" evidence="2"/>
<keyword evidence="8" id="KW-1133">Transmembrane helix</keyword>
<dbReference type="PANTHER" id="PTHR43711:SF1">
    <property type="entry name" value="HISTIDINE KINASE 1"/>
    <property type="match status" value="1"/>
</dbReference>